<reference evidence="3" key="1">
    <citation type="submission" date="2022-08" db="EMBL/GenBank/DDBJ databases">
        <authorList>
            <person name="Gutierrez-Valencia J."/>
        </authorList>
    </citation>
    <scope>NUCLEOTIDE SEQUENCE</scope>
</reference>
<dbReference type="AlphaFoldDB" id="A0AAV0RMD7"/>
<dbReference type="Proteomes" id="UP001154282">
    <property type="component" value="Unassembled WGS sequence"/>
</dbReference>
<dbReference type="EMBL" id="CAMGYJ010000011">
    <property type="protein sequence ID" value="CAI0558779.1"/>
    <property type="molecule type" value="Genomic_DNA"/>
</dbReference>
<feature type="region of interest" description="Disordered" evidence="2">
    <location>
        <begin position="71"/>
        <end position="94"/>
    </location>
</feature>
<protein>
    <recommendedName>
        <fullName evidence="5">Methyltransferase-like protein 2</fullName>
    </recommendedName>
</protein>
<dbReference type="InterPro" id="IPR007757">
    <property type="entry name" value="MT-A70-like"/>
</dbReference>
<dbReference type="PANTHER" id="PTHR12829">
    <property type="entry name" value="N6-ADENOSINE-METHYLTRANSFERASE"/>
    <property type="match status" value="1"/>
</dbReference>
<keyword evidence="4" id="KW-1185">Reference proteome</keyword>
<evidence type="ECO:0008006" key="5">
    <source>
        <dbReference type="Google" id="ProtNLM"/>
    </source>
</evidence>
<name>A0AAV0RMD7_9ROSI</name>
<evidence type="ECO:0000256" key="1">
    <source>
        <dbReference type="PROSITE-ProRule" id="PRU00489"/>
    </source>
</evidence>
<dbReference type="GO" id="GO:0005634">
    <property type="term" value="C:nucleus"/>
    <property type="evidence" value="ECO:0007669"/>
    <property type="project" value="TreeGrafter"/>
</dbReference>
<comment type="similarity">
    <text evidence="1">Belongs to the MT-A70-like family.</text>
</comment>
<evidence type="ECO:0000313" key="3">
    <source>
        <dbReference type="EMBL" id="CAI0558779.1"/>
    </source>
</evidence>
<dbReference type="PROSITE" id="PS51143">
    <property type="entry name" value="MT_A70"/>
    <property type="match status" value="1"/>
</dbReference>
<organism evidence="3 4">
    <name type="scientific">Linum tenue</name>
    <dbReference type="NCBI Taxonomy" id="586396"/>
    <lineage>
        <taxon>Eukaryota</taxon>
        <taxon>Viridiplantae</taxon>
        <taxon>Streptophyta</taxon>
        <taxon>Embryophyta</taxon>
        <taxon>Tracheophyta</taxon>
        <taxon>Spermatophyta</taxon>
        <taxon>Magnoliopsida</taxon>
        <taxon>eudicotyledons</taxon>
        <taxon>Gunneridae</taxon>
        <taxon>Pentapetalae</taxon>
        <taxon>rosids</taxon>
        <taxon>fabids</taxon>
        <taxon>Malpighiales</taxon>
        <taxon>Linaceae</taxon>
        <taxon>Linum</taxon>
    </lineage>
</organism>
<evidence type="ECO:0000256" key="2">
    <source>
        <dbReference type="SAM" id="MobiDB-lite"/>
    </source>
</evidence>
<comment type="caution">
    <text evidence="3">The sequence shown here is derived from an EMBL/GenBank/DDBJ whole genome shotgun (WGS) entry which is preliminary data.</text>
</comment>
<accession>A0AAV0RMD7</accession>
<proteinExistence type="inferred from homology"/>
<dbReference type="GO" id="GO:0008168">
    <property type="term" value="F:methyltransferase activity"/>
    <property type="evidence" value="ECO:0007669"/>
    <property type="project" value="TreeGrafter"/>
</dbReference>
<dbReference type="PANTHER" id="PTHR12829:SF4">
    <property type="entry name" value="N(6)-ADENINE-SPECIFIC METHYLTRANSFERASE METTL4"/>
    <property type="match status" value="1"/>
</dbReference>
<gene>
    <name evidence="3" type="ORF">LITE_LOCUS48920</name>
</gene>
<sequence length="469" mass="53052">MAESETSDQLAAFFQSGIYRFSNCAVSVVFMDPVRVLNRSYSRFRVSPSTYYSRFFSSNLAADFAHRETELSSSSKKRKRKEKKPPLLNEREQAADQRHQLARPLLLKAHECLIGASELLGILRSLSCDSSSMAERRKPTVVETEPSFVELGKVWQAPLYEIALKFPRSCRSNENEGDIVDQCCDPGLVPVFNNLVVNETGDEVEAEFLSRKYVIPLESCFYMSDLGKIQNLIPEVYNADAKNVQVLVYIPMVSRNRCNPFCWFVAADSGSGFNLILIDPPWENASAHQKLMYPTLPNRYFLSLPIKKLVHSDGALVGLWVTNWERLRNFVLEELFPSWGVTYAASLFWLKVKADGSLTSDLDLFHHRPYECLLLAYCNTKGEGGCELQSGMGGTMEDQVVISIPGDYSRKPPVGELLQKYVPGVGPPRCIELFAREMMAGWASWGNEPLHFQDSHYFLLNHEDPVVLQ</sequence>
<evidence type="ECO:0000313" key="4">
    <source>
        <dbReference type="Proteomes" id="UP001154282"/>
    </source>
</evidence>
<dbReference type="Pfam" id="PF05063">
    <property type="entry name" value="MT-A70"/>
    <property type="match status" value="1"/>
</dbReference>